<evidence type="ECO:0000256" key="11">
    <source>
        <dbReference type="ARBA" id="ARBA00023163"/>
    </source>
</evidence>
<evidence type="ECO:0000256" key="16">
    <source>
        <dbReference type="ARBA" id="ARBA00053467"/>
    </source>
</evidence>
<keyword evidence="8" id="KW-0227">DNA damage</keyword>
<comment type="similarity">
    <text evidence="3">Belongs to the HAT1 family.</text>
</comment>
<comment type="catalytic activity">
    <reaction evidence="15">
        <text>L-lysyl-[protein] + acetyl-CoA = N(6)-acetyl-L-lysyl-[protein] + CoA + H(+)</text>
        <dbReference type="Rhea" id="RHEA:45948"/>
        <dbReference type="Rhea" id="RHEA-COMP:9752"/>
        <dbReference type="Rhea" id="RHEA-COMP:10731"/>
        <dbReference type="ChEBI" id="CHEBI:15378"/>
        <dbReference type="ChEBI" id="CHEBI:29969"/>
        <dbReference type="ChEBI" id="CHEBI:57287"/>
        <dbReference type="ChEBI" id="CHEBI:57288"/>
        <dbReference type="ChEBI" id="CHEBI:61930"/>
        <dbReference type="EC" id="2.3.1.48"/>
    </reaction>
</comment>
<dbReference type="Pfam" id="PF11951">
    <property type="entry name" value="Fungal_trans_2"/>
    <property type="match status" value="1"/>
</dbReference>
<evidence type="ECO:0000256" key="17">
    <source>
        <dbReference type="ARBA" id="ARBA00063577"/>
    </source>
</evidence>
<dbReference type="AlphaFoldDB" id="A0A1S9RRY8"/>
<comment type="function">
    <text evidence="16">Catalytic component of the histone acetylase B (HAT-B) complex. Acetylates 'Lys-12' of histone H4 which is required for telomeric silencing. Has intrinsic substrate specificity that modifies lysine in recognition sequence GXGKXG. Involved in DNA double-strand break repair.</text>
</comment>
<dbReference type="GO" id="GO:0005737">
    <property type="term" value="C:cytoplasm"/>
    <property type="evidence" value="ECO:0007669"/>
    <property type="project" value="UniProtKB-SubCell"/>
</dbReference>
<dbReference type="GO" id="GO:0031509">
    <property type="term" value="P:subtelomeric heterochromatin formation"/>
    <property type="evidence" value="ECO:0007669"/>
    <property type="project" value="InterPro"/>
</dbReference>
<feature type="region of interest" description="Disordered" evidence="18">
    <location>
        <begin position="1049"/>
        <end position="1089"/>
    </location>
</feature>
<dbReference type="InterPro" id="IPR016181">
    <property type="entry name" value="Acyl_CoA_acyltransferase"/>
</dbReference>
<keyword evidence="9" id="KW-0156">Chromatin regulator</keyword>
<dbReference type="EC" id="2.3.1.48" evidence="4"/>
<feature type="compositionally biased region" description="Basic and acidic residues" evidence="18">
    <location>
        <begin position="121"/>
        <end position="131"/>
    </location>
</feature>
<organism evidence="20 21">
    <name type="scientific">Penicillium brasilianum</name>
    <dbReference type="NCBI Taxonomy" id="104259"/>
    <lineage>
        <taxon>Eukaryota</taxon>
        <taxon>Fungi</taxon>
        <taxon>Dikarya</taxon>
        <taxon>Ascomycota</taxon>
        <taxon>Pezizomycotina</taxon>
        <taxon>Eurotiomycetes</taxon>
        <taxon>Eurotiomycetidae</taxon>
        <taxon>Eurotiales</taxon>
        <taxon>Aspergillaceae</taxon>
        <taxon>Penicillium</taxon>
    </lineage>
</organism>
<evidence type="ECO:0000256" key="4">
    <source>
        <dbReference type="ARBA" id="ARBA00013184"/>
    </source>
</evidence>
<feature type="region of interest" description="Disordered" evidence="18">
    <location>
        <begin position="114"/>
        <end position="145"/>
    </location>
</feature>
<feature type="domain" description="Histone acetyl transferase HAT1 N-terminal" evidence="19">
    <location>
        <begin position="606"/>
        <end position="764"/>
    </location>
</feature>
<reference evidence="21" key="1">
    <citation type="submission" date="2015-09" db="EMBL/GenBank/DDBJ databases">
        <authorList>
            <person name="Fill T.P."/>
            <person name="Baretta J.F."/>
            <person name="de Almeida L.G."/>
            <person name="Rocha M."/>
            <person name="de Souza D.H."/>
            <person name="Malavazi I."/>
            <person name="Cerdeira L.T."/>
            <person name="Hong H."/>
            <person name="Samborskyy M."/>
            <person name="de Vasconcelos A.T."/>
            <person name="Leadlay P."/>
            <person name="Rodrigues-Filho E."/>
        </authorList>
    </citation>
    <scope>NUCLEOTIDE SEQUENCE [LARGE SCALE GENOMIC DNA]</scope>
    <source>
        <strain evidence="21">LaBioMMi 136</strain>
    </source>
</reference>
<evidence type="ECO:0000256" key="5">
    <source>
        <dbReference type="ARBA" id="ARBA00021268"/>
    </source>
</evidence>
<dbReference type="GO" id="GO:0000781">
    <property type="term" value="C:chromosome, telomeric region"/>
    <property type="evidence" value="ECO:0007669"/>
    <property type="project" value="GOC"/>
</dbReference>
<gene>
    <name evidence="20" type="ORF">PEBR_13842</name>
</gene>
<dbReference type="GO" id="GO:0000981">
    <property type="term" value="F:DNA-binding transcription factor activity, RNA polymerase II-specific"/>
    <property type="evidence" value="ECO:0007669"/>
    <property type="project" value="InterPro"/>
</dbReference>
<evidence type="ECO:0000256" key="7">
    <source>
        <dbReference type="ARBA" id="ARBA00022679"/>
    </source>
</evidence>
<evidence type="ECO:0000256" key="13">
    <source>
        <dbReference type="ARBA" id="ARBA00023242"/>
    </source>
</evidence>
<dbReference type="InterPro" id="IPR001138">
    <property type="entry name" value="Zn2Cys6_DnaBD"/>
</dbReference>
<dbReference type="GO" id="GO:0005634">
    <property type="term" value="C:nucleus"/>
    <property type="evidence" value="ECO:0007669"/>
    <property type="project" value="UniProtKB-SubCell"/>
</dbReference>
<dbReference type="GO" id="GO:0004402">
    <property type="term" value="F:histone acetyltransferase activity"/>
    <property type="evidence" value="ECO:0007669"/>
    <property type="project" value="InterPro"/>
</dbReference>
<dbReference type="InterPro" id="IPR021858">
    <property type="entry name" value="Fun_TF"/>
</dbReference>
<dbReference type="InterPro" id="IPR017380">
    <property type="entry name" value="Hist_AcTrfase_B-typ_cat-su"/>
</dbReference>
<evidence type="ECO:0000256" key="1">
    <source>
        <dbReference type="ARBA" id="ARBA00004123"/>
    </source>
</evidence>
<keyword evidence="6" id="KW-0963">Cytoplasm</keyword>
<dbReference type="Gene3D" id="3.90.360.10">
    <property type="entry name" value="Histone acetyl transferase 1 (HAT1), N-terminal domain"/>
    <property type="match status" value="1"/>
</dbReference>
<comment type="subcellular location">
    <subcellularLocation>
        <location evidence="2">Cytoplasm</location>
    </subcellularLocation>
    <subcellularLocation>
        <location evidence="1">Nucleus</location>
    </subcellularLocation>
</comment>
<keyword evidence="7" id="KW-0808">Transferase</keyword>
<evidence type="ECO:0000256" key="9">
    <source>
        <dbReference type="ARBA" id="ARBA00022853"/>
    </source>
</evidence>
<dbReference type="InterPro" id="IPR019467">
    <property type="entry name" value="Hat1_N"/>
</dbReference>
<dbReference type="CDD" id="cd00067">
    <property type="entry name" value="GAL4"/>
    <property type="match status" value="1"/>
</dbReference>
<dbReference type="InterPro" id="IPR037113">
    <property type="entry name" value="Hat1_N_sf"/>
</dbReference>
<keyword evidence="11" id="KW-0804">Transcription</keyword>
<proteinExistence type="inferred from homology"/>
<comment type="subunit">
    <text evidence="17">Component of the HAT-B complex composed of at least HAT1 and HAT2. The HAT-B complex binds to histone H4 tail.</text>
</comment>
<sequence>MAEPLGTLYGVLVGISRGSHDLSTPFEPQEGPREIRMTSAIASSISKYALLRSPEQKLRELSAEANQGKFQILAVYCDRLDPVCSQCKRAGKPCGGYRDVPSLLFRDENDRTARRSAAAKAKSEARRKLLDSSDSSDEGSNISTNGFGPSRLNYVAQPERTRMVMVPTMPAVVPLSLEEQGLRFFFDRFVSAISGLDGNVPSGLQTPPFLKAILMQSPLRDATISVGLAAMANVNQDRALSLAAREMYVAAINFVRRAVQNPEQANANQTFHIIVMLSMYEMVCCAPNEIDSWTIHLDGVAALVKQASFSDALRNTNSRPHLQYYFISIIRYFLVQEAMPSELLDWSPERVPGAQPNQAPTIYLVDILIRFMKLHSSIRESPDPDARIAISSALLCEAELEAWEQLLPEKWKFSLKESDDFQHTFNGTRMIYNDAWASRDLNHYFWARLMVNEMVVRHLSRIEMPSLEDLRQRQKALDTISLMATYICAGAASQMGAFPCGLPPIGPTHLPPLNGVFMLMFPLAVAGGAVGAGDEVHEWVLETLRKIGQTMGIRRALEMIPTLKQVILKPFSTRSDAIPFCIFATPEPQHLDPFDSIFKMALEDEWTCDANDALQITVVQPGDTKPKTLSTFHPRFTYPIFGDEEQIFGYKGLIIRLRFAAHDLRPHVHISYDGRFKAVGDIAATDLLGTLKEFVPEEALIKLPDYEKAVQQDSSAKDFTPPGKLVYSYEANERNYEIWAGSLADPDVRRILDRAQILVSLFIEAGTPLATDDPEWTLERWTVYFVYEKVTPPTPTASSYSIVGYATTYRYWLYQRDRSITPTVKDDAFPPPEIKLSELPSRLRIAQFLILPSHHRAGHGTHLYTTIHASCIADPTIIELTVEDPNESFDALRDTADFCLLQPEFVKRKVNINPDPSGAYSRKQRLRSVPTAELIPTDVLRDIRTSFKIEATQFAHILEMFLLSQIPPGHRLAGGTNLARLLIKKGKAEDPNDRRYYWWRMLTKQRLFKKHKELLQELELIDRVEKLDDTVRNVEEGYEITLNAVEGRLPAADEAAPAPRSSRNKRKLAIEDDEDEDQNGTEAAKRPKV</sequence>
<protein>
    <recommendedName>
        <fullName evidence="5">Histone acetyltransferase type B catalytic subunit</fullName>
        <ecNumber evidence="4">2.3.1.48</ecNumber>
    </recommendedName>
</protein>
<evidence type="ECO:0000256" key="15">
    <source>
        <dbReference type="ARBA" id="ARBA00048017"/>
    </source>
</evidence>
<dbReference type="GO" id="GO:0006281">
    <property type="term" value="P:DNA repair"/>
    <property type="evidence" value="ECO:0007669"/>
    <property type="project" value="UniProtKB-KW"/>
</dbReference>
<comment type="caution">
    <text evidence="20">The sequence shown here is derived from an EMBL/GenBank/DDBJ whole genome shotgun (WGS) entry which is preliminary data.</text>
</comment>
<evidence type="ECO:0000313" key="21">
    <source>
        <dbReference type="Proteomes" id="UP000190744"/>
    </source>
</evidence>
<evidence type="ECO:0000256" key="12">
    <source>
        <dbReference type="ARBA" id="ARBA00023204"/>
    </source>
</evidence>
<evidence type="ECO:0000256" key="10">
    <source>
        <dbReference type="ARBA" id="ARBA00023015"/>
    </source>
</evidence>
<dbReference type="Gene3D" id="3.40.630.30">
    <property type="match status" value="1"/>
</dbReference>
<accession>A0A1S9RRY8</accession>
<keyword evidence="14" id="KW-0012">Acyltransferase</keyword>
<evidence type="ECO:0000259" key="19">
    <source>
        <dbReference type="Pfam" id="PF10394"/>
    </source>
</evidence>
<keyword evidence="13" id="KW-0539">Nucleus</keyword>
<evidence type="ECO:0000256" key="14">
    <source>
        <dbReference type="ARBA" id="ARBA00023315"/>
    </source>
</evidence>
<evidence type="ECO:0000256" key="8">
    <source>
        <dbReference type="ARBA" id="ARBA00022763"/>
    </source>
</evidence>
<evidence type="ECO:0000313" key="20">
    <source>
        <dbReference type="EMBL" id="OOQ88101.1"/>
    </source>
</evidence>
<dbReference type="EMBL" id="LJBN01000120">
    <property type="protein sequence ID" value="OOQ88101.1"/>
    <property type="molecule type" value="Genomic_DNA"/>
</dbReference>
<dbReference type="PANTHER" id="PTHR12046">
    <property type="entry name" value="HISTONE ACETYLTRANSFERASE TYPE B CATALYTIC SUBUNIT"/>
    <property type="match status" value="1"/>
</dbReference>
<name>A0A1S9RRY8_PENBI</name>
<evidence type="ECO:0000256" key="2">
    <source>
        <dbReference type="ARBA" id="ARBA00004496"/>
    </source>
</evidence>
<dbReference type="GO" id="GO:0008270">
    <property type="term" value="F:zinc ion binding"/>
    <property type="evidence" value="ECO:0007669"/>
    <property type="project" value="InterPro"/>
</dbReference>
<dbReference type="Pfam" id="PF10394">
    <property type="entry name" value="Hat1_N"/>
    <property type="match status" value="1"/>
</dbReference>
<evidence type="ECO:0000256" key="18">
    <source>
        <dbReference type="SAM" id="MobiDB-lite"/>
    </source>
</evidence>
<keyword evidence="12" id="KW-0234">DNA repair</keyword>
<dbReference type="FunFam" id="3.40.630.30:FF:000125">
    <property type="entry name" value="Histone acetyltransferase type B catalytic subunit"/>
    <property type="match status" value="1"/>
</dbReference>
<keyword evidence="10" id="KW-0805">Transcription regulation</keyword>
<evidence type="ECO:0000256" key="3">
    <source>
        <dbReference type="ARBA" id="ARBA00010543"/>
    </source>
</evidence>
<dbReference type="Proteomes" id="UP000190744">
    <property type="component" value="Unassembled WGS sequence"/>
</dbReference>
<evidence type="ECO:0000256" key="6">
    <source>
        <dbReference type="ARBA" id="ARBA00022490"/>
    </source>
</evidence>
<dbReference type="SUPFAM" id="SSF55729">
    <property type="entry name" value="Acyl-CoA N-acyltransferases (Nat)"/>
    <property type="match status" value="1"/>
</dbReference>